<gene>
    <name evidence="9" type="ORF">JKK62_08500</name>
</gene>
<keyword evidence="3 7" id="KW-1003">Cell membrane</keyword>
<evidence type="ECO:0000256" key="8">
    <source>
        <dbReference type="SAM" id="Phobius"/>
    </source>
</evidence>
<dbReference type="AlphaFoldDB" id="A0A934WQT9"/>
<evidence type="ECO:0000313" key="9">
    <source>
        <dbReference type="EMBL" id="MBK6088688.1"/>
    </source>
</evidence>
<evidence type="ECO:0000256" key="7">
    <source>
        <dbReference type="PIRNR" id="PIRNR016636"/>
    </source>
</evidence>
<feature type="transmembrane region" description="Helical" evidence="8">
    <location>
        <begin position="351"/>
        <end position="368"/>
    </location>
</feature>
<comment type="similarity">
    <text evidence="2 7">Belongs to the membrane-bound acyltransferase family.</text>
</comment>
<keyword evidence="5 8" id="KW-1133">Transmembrane helix</keyword>
<dbReference type="InterPro" id="IPR028362">
    <property type="entry name" value="AlgI"/>
</dbReference>
<dbReference type="EMBL" id="JAEQMG010000076">
    <property type="protein sequence ID" value="MBK6088688.1"/>
    <property type="molecule type" value="Genomic_DNA"/>
</dbReference>
<keyword evidence="4 8" id="KW-0812">Transmembrane</keyword>
<evidence type="ECO:0000256" key="2">
    <source>
        <dbReference type="ARBA" id="ARBA00010323"/>
    </source>
</evidence>
<dbReference type="PANTHER" id="PTHR13285:SF18">
    <property type="entry name" value="PROTEIN-CYSTEINE N-PALMITOYLTRANSFERASE RASP"/>
    <property type="match status" value="1"/>
</dbReference>
<dbReference type="PANTHER" id="PTHR13285">
    <property type="entry name" value="ACYLTRANSFERASE"/>
    <property type="match status" value="1"/>
</dbReference>
<keyword evidence="6 7" id="KW-0472">Membrane</keyword>
<accession>A0A934WQT9</accession>
<dbReference type="GO" id="GO:0016746">
    <property type="term" value="F:acyltransferase activity"/>
    <property type="evidence" value="ECO:0007669"/>
    <property type="project" value="UniProtKB-KW"/>
</dbReference>
<feature type="transmembrane region" description="Helical" evidence="8">
    <location>
        <begin position="6"/>
        <end position="23"/>
    </location>
</feature>
<evidence type="ECO:0000256" key="1">
    <source>
        <dbReference type="ARBA" id="ARBA00004651"/>
    </source>
</evidence>
<feature type="transmembrane region" description="Helical" evidence="8">
    <location>
        <begin position="309"/>
        <end position="331"/>
    </location>
</feature>
<feature type="transmembrane region" description="Helical" evidence="8">
    <location>
        <begin position="50"/>
        <end position="67"/>
    </location>
</feature>
<dbReference type="GO" id="GO:0042121">
    <property type="term" value="P:alginic acid biosynthetic process"/>
    <property type="evidence" value="ECO:0007669"/>
    <property type="project" value="InterPro"/>
</dbReference>
<name>A0A934WQT9_9FIRM</name>
<evidence type="ECO:0000256" key="6">
    <source>
        <dbReference type="ARBA" id="ARBA00023136"/>
    </source>
</evidence>
<feature type="transmembrane region" description="Helical" evidence="8">
    <location>
        <begin position="401"/>
        <end position="422"/>
    </location>
</feature>
<dbReference type="PIRSF" id="PIRSF016636">
    <property type="entry name" value="AlgI_DltB"/>
    <property type="match status" value="1"/>
</dbReference>
<feature type="transmembrane region" description="Helical" evidence="8">
    <location>
        <begin position="442"/>
        <end position="460"/>
    </location>
</feature>
<keyword evidence="7" id="KW-0808">Transferase</keyword>
<protein>
    <submittedName>
        <fullName evidence="9">MBOAT family protein</fullName>
    </submittedName>
</protein>
<feature type="transmembrane region" description="Helical" evidence="8">
    <location>
        <begin position="145"/>
        <end position="165"/>
    </location>
</feature>
<evidence type="ECO:0000256" key="5">
    <source>
        <dbReference type="ARBA" id="ARBA00022989"/>
    </source>
</evidence>
<evidence type="ECO:0000313" key="10">
    <source>
        <dbReference type="Proteomes" id="UP000633365"/>
    </source>
</evidence>
<comment type="caution">
    <text evidence="9">The sequence shown here is derived from an EMBL/GenBank/DDBJ whole genome shotgun (WGS) entry which is preliminary data.</text>
</comment>
<evidence type="ECO:0000256" key="4">
    <source>
        <dbReference type="ARBA" id="ARBA00022692"/>
    </source>
</evidence>
<organism evidence="9 10">
    <name type="scientific">Ruminococcus difficilis</name>
    <dbReference type="NCBI Taxonomy" id="2763069"/>
    <lineage>
        <taxon>Bacteria</taxon>
        <taxon>Bacillati</taxon>
        <taxon>Bacillota</taxon>
        <taxon>Clostridia</taxon>
        <taxon>Eubacteriales</taxon>
        <taxon>Oscillospiraceae</taxon>
        <taxon>Ruminococcus</taxon>
    </lineage>
</organism>
<dbReference type="InterPro" id="IPR051085">
    <property type="entry name" value="MB_O-acyltransferase"/>
</dbReference>
<sequence length="475" mass="53563">MVFSSIVFLSVFLPAVFLLYTVIPSLKVRNALLIAASLVFYAYGEPVYVLLMLFSSLLNYFCALWVAKNPQKKSKAALVTAVAVNLGILAVFKYTGMFVTTFNSLTGLAVPVPAIALPIGISFFTFQALSYVIDVYRGAVDVQKNYFHILLYITFFPQLIAGPIVKYRDISRQISEREQSVDKIARGFRRFICGLAKKVLIANAMGQVADVLFSQDASTMALPTAWLGAIAYLFQIYYDFSGYSDMAIGLGLLFGFEFKENFRYPYGSNSVQIFWRRWHISLSTWFKEYLYIPLGGNRKGKLRTALNRIIVFFFTGLWHGANWTFVLWGLWHGLFLLIEEYVPFMRKLPRAAGHIYTMLVVTLGFVLFRADTIGYGLEYIGRMFTGFDMNASSLSTALTQLTPWFIVMLIAAIIGCAPIRPLADKIRSVLYGEGELTAAWKAVQIALYVLAAAGLVWCMLRLSTGAYNPFIYFRF</sequence>
<dbReference type="InterPro" id="IPR024194">
    <property type="entry name" value="Ac/AlaTfrase_AlgI/DltB"/>
</dbReference>
<feature type="transmembrane region" description="Helical" evidence="8">
    <location>
        <begin position="220"/>
        <end position="238"/>
    </location>
</feature>
<dbReference type="Proteomes" id="UP000633365">
    <property type="component" value="Unassembled WGS sequence"/>
</dbReference>
<dbReference type="RefSeq" id="WP_201427553.1">
    <property type="nucleotide sequence ID" value="NZ_JAEQMG010000076.1"/>
</dbReference>
<dbReference type="InterPro" id="IPR004299">
    <property type="entry name" value="MBOAT_fam"/>
</dbReference>
<keyword evidence="10" id="KW-1185">Reference proteome</keyword>
<dbReference type="GO" id="GO:0005886">
    <property type="term" value="C:plasma membrane"/>
    <property type="evidence" value="ECO:0007669"/>
    <property type="project" value="UniProtKB-SubCell"/>
</dbReference>
<keyword evidence="7" id="KW-0012">Acyltransferase</keyword>
<comment type="subcellular location">
    <subcellularLocation>
        <location evidence="1">Cell membrane</location>
        <topology evidence="1">Multi-pass membrane protein</topology>
    </subcellularLocation>
</comment>
<feature type="transmembrane region" description="Helical" evidence="8">
    <location>
        <begin position="115"/>
        <end position="133"/>
    </location>
</feature>
<reference evidence="9" key="1">
    <citation type="submission" date="2021-01" db="EMBL/GenBank/DDBJ databases">
        <title>Genome public.</title>
        <authorList>
            <person name="Liu C."/>
            <person name="Sun Q."/>
        </authorList>
    </citation>
    <scope>NUCLEOTIDE SEQUENCE</scope>
    <source>
        <strain evidence="9">M6</strain>
    </source>
</reference>
<proteinExistence type="inferred from homology"/>
<evidence type="ECO:0000256" key="3">
    <source>
        <dbReference type="ARBA" id="ARBA00022475"/>
    </source>
</evidence>
<dbReference type="Pfam" id="PF03062">
    <property type="entry name" value="MBOAT"/>
    <property type="match status" value="1"/>
</dbReference>
<dbReference type="PIRSF" id="PIRSF500217">
    <property type="entry name" value="AlgI"/>
    <property type="match status" value="1"/>
</dbReference>
<feature type="transmembrane region" description="Helical" evidence="8">
    <location>
        <begin position="76"/>
        <end position="95"/>
    </location>
</feature>